<sequence length="100" mass="11469">MEREMLGVSLCDQIRNVEIGRRTRVKIAQRVAKLKWQCARHIAWRMDFGVPRCWNDSKDSLVELLWTPILGSSIGKGQNTEFLKVSCTGQIPKIRKKSIG</sequence>
<evidence type="ECO:0000313" key="1">
    <source>
        <dbReference type="EMBL" id="CAH2216332.1"/>
    </source>
</evidence>
<dbReference type="EMBL" id="CAKXAJ010015030">
    <property type="protein sequence ID" value="CAH2216332.1"/>
    <property type="molecule type" value="Genomic_DNA"/>
</dbReference>
<protein>
    <submittedName>
        <fullName evidence="1">Jg20716 protein</fullName>
    </submittedName>
</protein>
<dbReference type="Proteomes" id="UP000838756">
    <property type="component" value="Unassembled WGS sequence"/>
</dbReference>
<comment type="caution">
    <text evidence="1">The sequence shown here is derived from an EMBL/GenBank/DDBJ whole genome shotgun (WGS) entry which is preliminary data.</text>
</comment>
<dbReference type="OrthoDB" id="407509at2759"/>
<reference evidence="1" key="1">
    <citation type="submission" date="2022-03" db="EMBL/GenBank/DDBJ databases">
        <authorList>
            <person name="Lindestad O."/>
        </authorList>
    </citation>
    <scope>NUCLEOTIDE SEQUENCE</scope>
</reference>
<proteinExistence type="predicted"/>
<dbReference type="AlphaFoldDB" id="A0A8S4QTE9"/>
<accession>A0A8S4QTE9</accession>
<gene>
    <name evidence="1" type="primary">jg20716</name>
    <name evidence="1" type="ORF">PAEG_LOCUS4382</name>
</gene>
<evidence type="ECO:0000313" key="2">
    <source>
        <dbReference type="Proteomes" id="UP000838756"/>
    </source>
</evidence>
<keyword evidence="2" id="KW-1185">Reference proteome</keyword>
<organism evidence="1 2">
    <name type="scientific">Pararge aegeria aegeria</name>
    <dbReference type="NCBI Taxonomy" id="348720"/>
    <lineage>
        <taxon>Eukaryota</taxon>
        <taxon>Metazoa</taxon>
        <taxon>Ecdysozoa</taxon>
        <taxon>Arthropoda</taxon>
        <taxon>Hexapoda</taxon>
        <taxon>Insecta</taxon>
        <taxon>Pterygota</taxon>
        <taxon>Neoptera</taxon>
        <taxon>Endopterygota</taxon>
        <taxon>Lepidoptera</taxon>
        <taxon>Glossata</taxon>
        <taxon>Ditrysia</taxon>
        <taxon>Papilionoidea</taxon>
        <taxon>Nymphalidae</taxon>
        <taxon>Satyrinae</taxon>
        <taxon>Satyrini</taxon>
        <taxon>Parargina</taxon>
        <taxon>Pararge</taxon>
    </lineage>
</organism>
<name>A0A8S4QTE9_9NEOP</name>